<name>A0AB40B0W2_DIOCR</name>
<dbReference type="InterPro" id="IPR008480">
    <property type="entry name" value="DUF761_pln"/>
</dbReference>
<dbReference type="Proteomes" id="UP001515500">
    <property type="component" value="Unplaced"/>
</dbReference>
<evidence type="ECO:0000313" key="2">
    <source>
        <dbReference type="RefSeq" id="XP_039120649.1"/>
    </source>
</evidence>
<dbReference type="PANTHER" id="PTHR33265">
    <property type="entry name" value="AVR9/CF-9 RAPIDLY ELICITED PROTEIN-RELATED"/>
    <property type="match status" value="1"/>
</dbReference>
<dbReference type="Pfam" id="PF05553">
    <property type="entry name" value="DUF761"/>
    <property type="match status" value="1"/>
</dbReference>
<organism evidence="1 2">
    <name type="scientific">Dioscorea cayennensis subsp. rotundata</name>
    <name type="common">White Guinea yam</name>
    <name type="synonym">Dioscorea rotundata</name>
    <dbReference type="NCBI Taxonomy" id="55577"/>
    <lineage>
        <taxon>Eukaryota</taxon>
        <taxon>Viridiplantae</taxon>
        <taxon>Streptophyta</taxon>
        <taxon>Embryophyta</taxon>
        <taxon>Tracheophyta</taxon>
        <taxon>Spermatophyta</taxon>
        <taxon>Magnoliopsida</taxon>
        <taxon>Liliopsida</taxon>
        <taxon>Dioscoreales</taxon>
        <taxon>Dioscoreaceae</taxon>
        <taxon>Dioscorea</taxon>
    </lineage>
</organism>
<reference evidence="2" key="1">
    <citation type="submission" date="2025-08" db="UniProtKB">
        <authorList>
            <consortium name="RefSeq"/>
        </authorList>
    </citation>
    <scope>IDENTIFICATION</scope>
</reference>
<dbReference type="PANTHER" id="PTHR33265:SF26">
    <property type="entry name" value="OS06G0554600 PROTEIN"/>
    <property type="match status" value="1"/>
</dbReference>
<proteinExistence type="predicted"/>
<protein>
    <submittedName>
        <fullName evidence="2">Uncharacterized protein LOC120257104</fullName>
    </submittedName>
</protein>
<dbReference type="AlphaFoldDB" id="A0AB40B0W2"/>
<dbReference type="RefSeq" id="XP_039120649.1">
    <property type="nucleotide sequence ID" value="XM_039264715.1"/>
</dbReference>
<accession>A0AB40B0W2</accession>
<evidence type="ECO:0000313" key="1">
    <source>
        <dbReference type="Proteomes" id="UP001515500"/>
    </source>
</evidence>
<keyword evidence="1" id="KW-1185">Reference proteome</keyword>
<dbReference type="GeneID" id="120257104"/>
<sequence length="223" mass="25721">MELETRTTTNSGVSTGAPAITKRLWHIIRLLYITLRNGISKRKLMLDLHHLFHRGKLAGKAFTNLLSLHHHHSTTSYGGAPFSSFSCRFMDPNLSFYDPREVEFSCSNTPVKRKHHRHHHHHHFNATDIARVFEFLNEDNENPSTLPSPSPLWPFGKSPAGVRSLRVTDSPFPVKEDEVDGRVDKAAEEFIKRFYEQLRSQPAATPEYSYYNYRRRTPLIGRA</sequence>
<gene>
    <name evidence="2" type="primary">LOC120257104</name>
</gene>